<dbReference type="PANTHER" id="PTHR13831">
    <property type="entry name" value="MEMBER OF THE HIR1 FAMILY OF WD-REPEAT PROTEINS"/>
    <property type="match status" value="1"/>
</dbReference>
<feature type="region of interest" description="Disordered" evidence="1">
    <location>
        <begin position="449"/>
        <end position="472"/>
    </location>
</feature>
<dbReference type="InterPro" id="IPR001680">
    <property type="entry name" value="WD40_rpt"/>
</dbReference>
<name>A0ABQ7J9X5_9APIC</name>
<dbReference type="SMART" id="SM00320">
    <property type="entry name" value="WD40"/>
    <property type="match status" value="4"/>
</dbReference>
<accession>A0ABQ7J9X5</accession>
<evidence type="ECO:0000313" key="3">
    <source>
        <dbReference type="Proteomes" id="UP000823046"/>
    </source>
</evidence>
<feature type="compositionally biased region" description="Polar residues" evidence="1">
    <location>
        <begin position="459"/>
        <end position="472"/>
    </location>
</feature>
<dbReference type="InterPro" id="IPR036322">
    <property type="entry name" value="WD40_repeat_dom_sf"/>
</dbReference>
<organism evidence="2 3">
    <name type="scientific">Cardiosporidium cionae</name>
    <dbReference type="NCBI Taxonomy" id="476202"/>
    <lineage>
        <taxon>Eukaryota</taxon>
        <taxon>Sar</taxon>
        <taxon>Alveolata</taxon>
        <taxon>Apicomplexa</taxon>
        <taxon>Aconoidasida</taxon>
        <taxon>Nephromycida</taxon>
        <taxon>Cardiosporidium</taxon>
    </lineage>
</organism>
<dbReference type="Gene3D" id="2.130.10.10">
    <property type="entry name" value="YVTN repeat-like/Quinoprotein amine dehydrogenase"/>
    <property type="match status" value="2"/>
</dbReference>
<protein>
    <submittedName>
        <fullName evidence="2">WD domain, G-beta repeat-containing protein</fullName>
    </submittedName>
</protein>
<sequence length="472" mass="52990">MLIEKLEHCHHGGDAIIALEFQPHSEPGELERLATAATCNIKIWAFYGEVVCIKRCNKSICQDMPLDSAEQKLLDIDRVVEFEDRCSRMRQKNHRSLTASMCLYTCDQHSPYEVCTLKWSLSGIFLASSDTCGFIHIHEQEKIKKSEEEVWKINATLRCPQTMGYLFDIAWSADDQYIVGGGIAGKIYIFDVATKETAMKINSPVMDAGFVKGIGWNCSSDYLAAQTSNRHIMIWKNYAKDEDALVHAIPWNFLPLFCSQELFKEGPGDIPSSRPISWDPSGSLVVFPFGEHKGSFFGVCFDISTADESILWTQPFRLRGHQARVKNVSFSGHILKESPTSRSSRVCLYPKHFVLYAQMSEDGCLSIWRIELSTQDSIEKKPLNERCVCLFVLTRLLDEQSCCVGLTWGDRGEYLAVGSSSGGILLIIFNEEDLGVQFEAGIPSPPPQPISIPQKQYMPPNSTNSVTVELSQ</sequence>
<reference evidence="2 3" key="1">
    <citation type="journal article" date="2020" name="bioRxiv">
        <title>Metabolic contributions of an alphaproteobacterial endosymbiont in the apicomplexan Cardiosporidium cionae.</title>
        <authorList>
            <person name="Hunter E.S."/>
            <person name="Paight C.J."/>
            <person name="Lane C.E."/>
        </authorList>
    </citation>
    <scope>NUCLEOTIDE SEQUENCE [LARGE SCALE GENOMIC DNA]</scope>
    <source>
        <strain evidence="2">ESH_2018</strain>
    </source>
</reference>
<dbReference type="SUPFAM" id="SSF50978">
    <property type="entry name" value="WD40 repeat-like"/>
    <property type="match status" value="1"/>
</dbReference>
<dbReference type="InterPro" id="IPR015943">
    <property type="entry name" value="WD40/YVTN_repeat-like_dom_sf"/>
</dbReference>
<keyword evidence="3" id="KW-1185">Reference proteome</keyword>
<evidence type="ECO:0000256" key="1">
    <source>
        <dbReference type="SAM" id="MobiDB-lite"/>
    </source>
</evidence>
<comment type="caution">
    <text evidence="2">The sequence shown here is derived from an EMBL/GenBank/DDBJ whole genome shotgun (WGS) entry which is preliminary data.</text>
</comment>
<gene>
    <name evidence="2" type="ORF">IE077_002832</name>
</gene>
<proteinExistence type="predicted"/>
<evidence type="ECO:0000313" key="2">
    <source>
        <dbReference type="EMBL" id="KAF8820771.1"/>
    </source>
</evidence>
<dbReference type="PANTHER" id="PTHR13831:SF0">
    <property type="entry name" value="PROTEIN HIRA"/>
    <property type="match status" value="1"/>
</dbReference>
<dbReference type="Proteomes" id="UP000823046">
    <property type="component" value="Unassembled WGS sequence"/>
</dbReference>
<dbReference type="InterPro" id="IPR031120">
    <property type="entry name" value="HIR1-like"/>
</dbReference>
<dbReference type="EMBL" id="JADAQX010000306">
    <property type="protein sequence ID" value="KAF8820771.1"/>
    <property type="molecule type" value="Genomic_DNA"/>
</dbReference>